<dbReference type="AlphaFoldDB" id="A0A4W6E504"/>
<reference evidence="2" key="2">
    <citation type="submission" date="2025-08" db="UniProtKB">
        <authorList>
            <consortium name="Ensembl"/>
        </authorList>
    </citation>
    <scope>IDENTIFICATION</scope>
</reference>
<evidence type="ECO:0008006" key="4">
    <source>
        <dbReference type="Google" id="ProtNLM"/>
    </source>
</evidence>
<dbReference type="Proteomes" id="UP000314980">
    <property type="component" value="Unassembled WGS sequence"/>
</dbReference>
<dbReference type="GeneTree" id="ENSGT00940000177127"/>
<accession>A0A4W6E504</accession>
<evidence type="ECO:0000313" key="2">
    <source>
        <dbReference type="Ensembl" id="ENSLCAP00010032130.1"/>
    </source>
</evidence>
<sequence>MAYIFCILALLCFASCVAGNTETDQVFKDLQLQQDTLSSPNKLEDKQESMKTQGFVDLLYNFFKSKNGIILQGPKDTEKRGKNRRGLTTRRPGCLVFFWKTWAAC</sequence>
<feature type="signal peptide" evidence="1">
    <location>
        <begin position="1"/>
        <end position="19"/>
    </location>
</feature>
<keyword evidence="3" id="KW-1185">Reference proteome</keyword>
<name>A0A4W6E504_LATCA</name>
<proteinExistence type="predicted"/>
<dbReference type="InParanoid" id="A0A4W6E504"/>
<reference evidence="2" key="3">
    <citation type="submission" date="2025-09" db="UniProtKB">
        <authorList>
            <consortium name="Ensembl"/>
        </authorList>
    </citation>
    <scope>IDENTIFICATION</scope>
</reference>
<feature type="chain" id="PRO_5021222886" description="Somatostatin/Cortistatin C-terminal domain-containing protein" evidence="1">
    <location>
        <begin position="20"/>
        <end position="105"/>
    </location>
</feature>
<organism evidence="2 3">
    <name type="scientific">Lates calcarifer</name>
    <name type="common">Barramundi</name>
    <name type="synonym">Holocentrus calcarifer</name>
    <dbReference type="NCBI Taxonomy" id="8187"/>
    <lineage>
        <taxon>Eukaryota</taxon>
        <taxon>Metazoa</taxon>
        <taxon>Chordata</taxon>
        <taxon>Craniata</taxon>
        <taxon>Vertebrata</taxon>
        <taxon>Euteleostomi</taxon>
        <taxon>Actinopterygii</taxon>
        <taxon>Neopterygii</taxon>
        <taxon>Teleostei</taxon>
        <taxon>Neoteleostei</taxon>
        <taxon>Acanthomorphata</taxon>
        <taxon>Carangaria</taxon>
        <taxon>Carangaria incertae sedis</taxon>
        <taxon>Centropomidae</taxon>
        <taxon>Lates</taxon>
    </lineage>
</organism>
<dbReference type="Ensembl" id="ENSLCAT00010032860.1">
    <property type="protein sequence ID" value="ENSLCAP00010032130.1"/>
    <property type="gene ID" value="ENSLCAG00010015099.1"/>
</dbReference>
<evidence type="ECO:0000313" key="3">
    <source>
        <dbReference type="Proteomes" id="UP000314980"/>
    </source>
</evidence>
<reference evidence="3" key="1">
    <citation type="submission" date="2015-09" db="EMBL/GenBank/DDBJ databases">
        <authorList>
            <person name="Sai Rama Sridatta P."/>
        </authorList>
    </citation>
    <scope>NUCLEOTIDE SEQUENCE [LARGE SCALE GENOMIC DNA]</scope>
</reference>
<keyword evidence="1" id="KW-0732">Signal</keyword>
<evidence type="ECO:0000256" key="1">
    <source>
        <dbReference type="SAM" id="SignalP"/>
    </source>
</evidence>
<protein>
    <recommendedName>
        <fullName evidence="4">Somatostatin/Cortistatin C-terminal domain-containing protein</fullName>
    </recommendedName>
</protein>